<reference evidence="7" key="1">
    <citation type="journal article" date="2019" name="Int. J. Syst. Evol. Microbiol.">
        <title>The Global Catalogue of Microorganisms (GCM) 10K type strain sequencing project: providing services to taxonomists for standard genome sequencing and annotation.</title>
        <authorList>
            <consortium name="The Broad Institute Genomics Platform"/>
            <consortium name="The Broad Institute Genome Sequencing Center for Infectious Disease"/>
            <person name="Wu L."/>
            <person name="Ma J."/>
        </authorList>
    </citation>
    <scope>NUCLEOTIDE SEQUENCE [LARGE SCALE GENOMIC DNA]</scope>
    <source>
        <strain evidence="7">CCM 2767</strain>
    </source>
</reference>
<keyword evidence="4" id="KW-0472">Membrane</keyword>
<proteinExistence type="inferred from homology"/>
<keyword evidence="2" id="KW-0223">Dioxygenase</keyword>
<keyword evidence="3" id="KW-0560">Oxidoreductase</keyword>
<evidence type="ECO:0000313" key="7">
    <source>
        <dbReference type="Proteomes" id="UP000642180"/>
    </source>
</evidence>
<comment type="caution">
    <text evidence="6">The sequence shown here is derived from an EMBL/GenBank/DDBJ whole genome shotgun (WGS) entry which is preliminary data.</text>
</comment>
<sequence length="316" mass="36344">MAVEYNLLFNILFQSDMIKWTLITLFLASVMYTHYRGKVRHKWLRQSTDHSTFMAPINAFMTLFSSLPDRPYHDVNSYPELKTLADNWEIIRDEALALQSEGAIKASEKMDDAGFNSFFRRGWTRFYLKWYGDSHPSAVQRCPRTTAILDSIPSVKAAMFAQLPPGADLGKHRDPYAGSLRYHLGLVTPNDDRCFINVDGIDYSWRDGEAVIFDETYIHWAANNSDKNRIILFCDLERKMKWGWAQAVNHWFSNTVMSATAAPNDMQDKTGGVNRAFKNIYQIRANGKKLKAYNKPLYYLVKWGILLGIVAAILMI</sequence>
<dbReference type="PANTHER" id="PTHR46332">
    <property type="entry name" value="ASPARTATE BETA-HYDROXYLASE DOMAIN-CONTAINING PROTEIN 2"/>
    <property type="match status" value="1"/>
</dbReference>
<evidence type="ECO:0000256" key="3">
    <source>
        <dbReference type="ARBA" id="ARBA00023002"/>
    </source>
</evidence>
<accession>A0A8J3AQ26</accession>
<evidence type="ECO:0000256" key="1">
    <source>
        <dbReference type="ARBA" id="ARBA00007730"/>
    </source>
</evidence>
<evidence type="ECO:0000259" key="5">
    <source>
        <dbReference type="Pfam" id="PF05118"/>
    </source>
</evidence>
<evidence type="ECO:0000256" key="4">
    <source>
        <dbReference type="SAM" id="Phobius"/>
    </source>
</evidence>
<dbReference type="GO" id="GO:0051213">
    <property type="term" value="F:dioxygenase activity"/>
    <property type="evidence" value="ECO:0007669"/>
    <property type="project" value="UniProtKB-KW"/>
</dbReference>
<gene>
    <name evidence="6" type="ORF">GCM10008066_17820</name>
</gene>
<keyword evidence="4" id="KW-0812">Transmembrane</keyword>
<dbReference type="AlphaFoldDB" id="A0A8J3AQ26"/>
<organism evidence="6 7">
    <name type="scientific">Oxalicibacterium faecigallinarum</name>
    <dbReference type="NCBI Taxonomy" id="573741"/>
    <lineage>
        <taxon>Bacteria</taxon>
        <taxon>Pseudomonadati</taxon>
        <taxon>Pseudomonadota</taxon>
        <taxon>Betaproteobacteria</taxon>
        <taxon>Burkholderiales</taxon>
        <taxon>Oxalobacteraceae</taxon>
        <taxon>Oxalicibacterium</taxon>
    </lineage>
</organism>
<evidence type="ECO:0000313" key="6">
    <source>
        <dbReference type="EMBL" id="GGI19186.1"/>
    </source>
</evidence>
<feature type="transmembrane region" description="Helical" evidence="4">
    <location>
        <begin position="297"/>
        <end position="315"/>
    </location>
</feature>
<dbReference type="Proteomes" id="UP000642180">
    <property type="component" value="Unassembled WGS sequence"/>
</dbReference>
<dbReference type="PANTHER" id="PTHR46332:SF5">
    <property type="entry name" value="ASPARTATE BETA-HYDROXYLASE DOMAIN CONTAINING 2"/>
    <property type="match status" value="1"/>
</dbReference>
<evidence type="ECO:0000256" key="2">
    <source>
        <dbReference type="ARBA" id="ARBA00022964"/>
    </source>
</evidence>
<keyword evidence="4" id="KW-1133">Transmembrane helix</keyword>
<dbReference type="NCBIfam" id="NF033391">
    <property type="entry name" value="lipid_A_LpxO"/>
    <property type="match status" value="1"/>
</dbReference>
<keyword evidence="7" id="KW-1185">Reference proteome</keyword>
<dbReference type="InterPro" id="IPR007803">
    <property type="entry name" value="Asp/Arg/Pro-Hydrxlase"/>
</dbReference>
<dbReference type="EMBL" id="BMDI01000001">
    <property type="protein sequence ID" value="GGI19186.1"/>
    <property type="molecule type" value="Genomic_DNA"/>
</dbReference>
<feature type="domain" description="Aspartyl/asparaginy/proline hydroxylase" evidence="5">
    <location>
        <begin position="86"/>
        <end position="238"/>
    </location>
</feature>
<name>A0A8J3AQ26_9BURK</name>
<dbReference type="InterPro" id="IPR047694">
    <property type="entry name" value="Lipid_A_LpxO-like"/>
</dbReference>
<dbReference type="InterPro" id="IPR051821">
    <property type="entry name" value="Asp/Asn_beta-hydroxylase"/>
</dbReference>
<dbReference type="Gene3D" id="2.60.120.330">
    <property type="entry name" value="B-lactam Antibiotic, Isopenicillin N Synthase, Chain"/>
    <property type="match status" value="1"/>
</dbReference>
<dbReference type="SUPFAM" id="SSF51197">
    <property type="entry name" value="Clavaminate synthase-like"/>
    <property type="match status" value="1"/>
</dbReference>
<feature type="transmembrane region" description="Helical" evidence="4">
    <location>
        <begin position="17"/>
        <end position="35"/>
    </location>
</feature>
<protein>
    <submittedName>
        <fullName evidence="6">Aspartyl/asparaginyl beta-hydroxylase</fullName>
    </submittedName>
</protein>
<dbReference type="Pfam" id="PF05118">
    <property type="entry name" value="Asp_Arg_Hydrox"/>
    <property type="match status" value="1"/>
</dbReference>
<dbReference type="InterPro" id="IPR027443">
    <property type="entry name" value="IPNS-like_sf"/>
</dbReference>
<comment type="similarity">
    <text evidence="1">Belongs to the aspartyl/asparaginyl beta-hydroxylase family.</text>
</comment>